<gene>
    <name evidence="2" type="ORF">H9Q80_17810</name>
</gene>
<keyword evidence="1" id="KW-0472">Membrane</keyword>
<organism evidence="2 3">
    <name type="scientific">[Eubacterium] hominis</name>
    <dbReference type="NCBI Taxonomy" id="2764325"/>
    <lineage>
        <taxon>Bacteria</taxon>
        <taxon>Bacillati</taxon>
        <taxon>Bacillota</taxon>
        <taxon>Erysipelotrichia</taxon>
        <taxon>Erysipelotrichales</taxon>
        <taxon>Erysipelotrichaceae</taxon>
        <taxon>Amedibacillus</taxon>
    </lineage>
</organism>
<accession>A0A7G9GMP2</accession>
<evidence type="ECO:0000313" key="2">
    <source>
        <dbReference type="EMBL" id="QNM12074.1"/>
    </source>
</evidence>
<proteinExistence type="predicted"/>
<sequence length="186" mass="21300">MKKNKSYVLLSIICVLIVISLLYISMKKEPKEVTYLHVDYPQYDHVEDVVNASDLAFTGKIVDVRYECMNVANEEENELTGYHGESSSMPYTIYTIQTDKVYKGEIKNNKIEVKRLGGESDEVNYVLDEYTPIEEGDTYLFLVVTYPSGYPSFVNATQGVYSLTQAQNNETTSIKLNDVLNFFHDR</sequence>
<evidence type="ECO:0000256" key="1">
    <source>
        <dbReference type="SAM" id="Phobius"/>
    </source>
</evidence>
<dbReference type="Proteomes" id="UP000515856">
    <property type="component" value="Chromosome"/>
</dbReference>
<keyword evidence="3" id="KW-1185">Reference proteome</keyword>
<keyword evidence="1" id="KW-1133">Transmembrane helix</keyword>
<name>A0A7G9GMP2_9FIRM</name>
<protein>
    <submittedName>
        <fullName evidence="2">Uncharacterized protein</fullName>
    </submittedName>
</protein>
<feature type="transmembrane region" description="Helical" evidence="1">
    <location>
        <begin position="7"/>
        <end position="26"/>
    </location>
</feature>
<reference evidence="2 3" key="1">
    <citation type="submission" date="2020-08" db="EMBL/GenBank/DDBJ databases">
        <authorList>
            <person name="Liu C."/>
            <person name="Sun Q."/>
        </authorList>
    </citation>
    <scope>NUCLEOTIDE SEQUENCE [LARGE SCALE GENOMIC DNA]</scope>
    <source>
        <strain evidence="2 3">NSJ-61</strain>
    </source>
</reference>
<dbReference type="AlphaFoldDB" id="A0A7G9GMP2"/>
<dbReference type="KEGG" id="ehn:H9Q80_17810"/>
<evidence type="ECO:0000313" key="3">
    <source>
        <dbReference type="Proteomes" id="UP000515856"/>
    </source>
</evidence>
<keyword evidence="1" id="KW-0812">Transmembrane</keyword>
<dbReference type="EMBL" id="CP060636">
    <property type="protein sequence ID" value="QNM12074.1"/>
    <property type="molecule type" value="Genomic_DNA"/>
</dbReference>
<dbReference type="RefSeq" id="WP_117536410.1">
    <property type="nucleotide sequence ID" value="NZ_CP060636.1"/>
</dbReference>